<dbReference type="SUPFAM" id="SSF81901">
    <property type="entry name" value="HCP-like"/>
    <property type="match status" value="1"/>
</dbReference>
<dbReference type="Proteomes" id="UP001500751">
    <property type="component" value="Unassembled WGS sequence"/>
</dbReference>
<protein>
    <recommendedName>
        <fullName evidence="3">Sel1 repeat family protein</fullName>
    </recommendedName>
</protein>
<dbReference type="Pfam" id="PF08238">
    <property type="entry name" value="Sel1"/>
    <property type="match status" value="5"/>
</dbReference>
<evidence type="ECO:0008006" key="3">
    <source>
        <dbReference type="Google" id="ProtNLM"/>
    </source>
</evidence>
<dbReference type="Gene3D" id="1.25.40.10">
    <property type="entry name" value="Tetratricopeptide repeat domain"/>
    <property type="match status" value="1"/>
</dbReference>
<evidence type="ECO:0000313" key="1">
    <source>
        <dbReference type="EMBL" id="GAA2018282.1"/>
    </source>
</evidence>
<reference evidence="2" key="1">
    <citation type="journal article" date="2019" name="Int. J. Syst. Evol. Microbiol.">
        <title>The Global Catalogue of Microorganisms (GCM) 10K type strain sequencing project: providing services to taxonomists for standard genome sequencing and annotation.</title>
        <authorList>
            <consortium name="The Broad Institute Genomics Platform"/>
            <consortium name="The Broad Institute Genome Sequencing Center for Infectious Disease"/>
            <person name="Wu L."/>
            <person name="Ma J."/>
        </authorList>
    </citation>
    <scope>NUCLEOTIDE SEQUENCE [LARGE SCALE GENOMIC DNA]</scope>
    <source>
        <strain evidence="2">JCM 16014</strain>
    </source>
</reference>
<gene>
    <name evidence="1" type="ORF">GCM10009839_13070</name>
</gene>
<proteinExistence type="predicted"/>
<dbReference type="SMART" id="SM00671">
    <property type="entry name" value="SEL1"/>
    <property type="match status" value="4"/>
</dbReference>
<dbReference type="PANTHER" id="PTHR11102:SF160">
    <property type="entry name" value="ERAD-ASSOCIATED E3 UBIQUITIN-PROTEIN LIGASE COMPONENT HRD3"/>
    <property type="match status" value="1"/>
</dbReference>
<dbReference type="InterPro" id="IPR011990">
    <property type="entry name" value="TPR-like_helical_dom_sf"/>
</dbReference>
<dbReference type="EMBL" id="BAAAQN010000005">
    <property type="protein sequence ID" value="GAA2018282.1"/>
    <property type="molecule type" value="Genomic_DNA"/>
</dbReference>
<organism evidence="1 2">
    <name type="scientific">Catenulispora yoronensis</name>
    <dbReference type="NCBI Taxonomy" id="450799"/>
    <lineage>
        <taxon>Bacteria</taxon>
        <taxon>Bacillati</taxon>
        <taxon>Actinomycetota</taxon>
        <taxon>Actinomycetes</taxon>
        <taxon>Catenulisporales</taxon>
        <taxon>Catenulisporaceae</taxon>
        <taxon>Catenulispora</taxon>
    </lineage>
</organism>
<comment type="caution">
    <text evidence="1">The sequence shown here is derived from an EMBL/GenBank/DDBJ whole genome shotgun (WGS) entry which is preliminary data.</text>
</comment>
<name>A0ABP5F6Q8_9ACTN</name>
<keyword evidence="2" id="KW-1185">Reference proteome</keyword>
<dbReference type="PANTHER" id="PTHR11102">
    <property type="entry name" value="SEL-1-LIKE PROTEIN"/>
    <property type="match status" value="1"/>
</dbReference>
<accession>A0ABP5F6Q8</accession>
<sequence length="287" mass="31253">MSESRADWRDLCVRLDRAAMTEQAEMALAVDDVVAAVNWYVRMARRYYGSAGENVQTLRPRVEAAAAAGDVEAKALLGGLLLEYDRAPEQAVQLFVEAVDGGSAAGMRGLGHLLANGLGMPADEPRAAELFRQSAELGDAVSAFNLAQCYSKGRGVRINAKSYLEWLRRAAELCHNDACAQYAEVLDRQRKPEEAWLWHIKAAELGNIPSALTVGATYRDGSPLIERDPVQAVRWFLSTLDRGISDGFREADGMAPALTAAQIREAGVLSGHEPEAQLLIDRYHAGE</sequence>
<dbReference type="InterPro" id="IPR050767">
    <property type="entry name" value="Sel1_AlgK"/>
</dbReference>
<dbReference type="InterPro" id="IPR006597">
    <property type="entry name" value="Sel1-like"/>
</dbReference>
<evidence type="ECO:0000313" key="2">
    <source>
        <dbReference type="Proteomes" id="UP001500751"/>
    </source>
</evidence>